<dbReference type="GO" id="GO:0016491">
    <property type="term" value="F:oxidoreductase activity"/>
    <property type="evidence" value="ECO:0007669"/>
    <property type="project" value="InterPro"/>
</dbReference>
<comment type="caution">
    <text evidence="2">The sequence shown here is derived from an EMBL/GenBank/DDBJ whole genome shotgun (WGS) entry which is preliminary data.</text>
</comment>
<protein>
    <submittedName>
        <fullName evidence="2">FAD-dependent oxidoreductase</fullName>
    </submittedName>
</protein>
<sequence length="432" mass="48363">MTTIILGGGMTGLAAGIASNCPVFEAAATPGGICSSYYVRPHTSERLSQMPEDGEAYRFEIGGGHWIFGGDPTILRYIKSLTPVKNYYRRSSVYFQEEDLYIPYPLQNNLHYLNPDICLQALQEITQPQPVTGNTMKAWLTKNFGQTLCDRFFYAFHQLYTAGLYTKIAPQDAYKSPINLSQVITGALSTATAVGYNVTFIYPASGLNTLAQKMASQSDVKYNKKVVEIDVAQKKITTADGSCTVYENLITTLPLNKMIAMTGLSVEEETPPYTSVLVLNIGAEKGDRTPDAHWLYNPDTQSGFHRVGFYSNVDPSFLPQSAREKGDRVSIYVEKAYLGGVKPTTTEIHSYSQDVITELQRWNYIKQTEVVSPTWIDVAYTWTLPNSTWREKAMKTLEEHDIYPIGRYARWIFQGIADSIKDGFFVGSSFKQ</sequence>
<name>A0A941GV40_9CHRO</name>
<organism evidence="2 3">
    <name type="scientific">Gomphosphaeria aponina SAG 52.96 = DSM 107014</name>
    <dbReference type="NCBI Taxonomy" id="1521640"/>
    <lineage>
        <taxon>Bacteria</taxon>
        <taxon>Bacillati</taxon>
        <taxon>Cyanobacteriota</taxon>
        <taxon>Cyanophyceae</taxon>
        <taxon>Oscillatoriophycideae</taxon>
        <taxon>Chroococcales</taxon>
        <taxon>Gomphosphaeriaceae</taxon>
        <taxon>Gomphosphaeria</taxon>
    </lineage>
</organism>
<dbReference type="Pfam" id="PF01593">
    <property type="entry name" value="Amino_oxidase"/>
    <property type="match status" value="1"/>
</dbReference>
<dbReference type="AlphaFoldDB" id="A0A941GV40"/>
<dbReference type="Proteomes" id="UP000767446">
    <property type="component" value="Unassembled WGS sequence"/>
</dbReference>
<reference evidence="2" key="1">
    <citation type="submission" date="2021-02" db="EMBL/GenBank/DDBJ databases">
        <title>Metagenome analyses of Stigonema ocellatum DSM 106950, Chlorogloea purpurea SAG 13.99 and Gomphosphaeria aponina DSM 107014.</title>
        <authorList>
            <person name="Marter P."/>
            <person name="Huang S."/>
        </authorList>
    </citation>
    <scope>NUCLEOTIDE SEQUENCE</scope>
    <source>
        <strain evidence="2">JP213</strain>
    </source>
</reference>
<dbReference type="InterPro" id="IPR002937">
    <property type="entry name" value="Amino_oxidase"/>
</dbReference>
<gene>
    <name evidence="2" type="ORF">DSM107014_01375</name>
</gene>
<dbReference type="EMBL" id="JADQBC010000005">
    <property type="protein sequence ID" value="MBR8826551.1"/>
    <property type="molecule type" value="Genomic_DNA"/>
</dbReference>
<accession>A0A941GV40</accession>
<evidence type="ECO:0000259" key="1">
    <source>
        <dbReference type="Pfam" id="PF01593"/>
    </source>
</evidence>
<evidence type="ECO:0000313" key="2">
    <source>
        <dbReference type="EMBL" id="MBR8826551.1"/>
    </source>
</evidence>
<dbReference type="InterPro" id="IPR036188">
    <property type="entry name" value="FAD/NAD-bd_sf"/>
</dbReference>
<dbReference type="SUPFAM" id="SSF51905">
    <property type="entry name" value="FAD/NAD(P)-binding domain"/>
    <property type="match status" value="1"/>
</dbReference>
<feature type="domain" description="Amine oxidase" evidence="1">
    <location>
        <begin position="23"/>
        <end position="258"/>
    </location>
</feature>
<evidence type="ECO:0000313" key="3">
    <source>
        <dbReference type="Proteomes" id="UP000767446"/>
    </source>
</evidence>
<proteinExistence type="predicted"/>
<dbReference type="Gene3D" id="3.50.50.60">
    <property type="entry name" value="FAD/NAD(P)-binding domain"/>
    <property type="match status" value="1"/>
</dbReference>